<dbReference type="AlphaFoldDB" id="A0A1V9ZR53"/>
<dbReference type="Pfam" id="PF12937">
    <property type="entry name" value="F-box-like"/>
    <property type="match status" value="1"/>
</dbReference>
<gene>
    <name evidence="8" type="ORF">ACHHYP_03543</name>
</gene>
<comment type="similarity">
    <text evidence="4 5">Belongs to the cytochrome b5 family.</text>
</comment>
<dbReference type="InterPro" id="IPR001199">
    <property type="entry name" value="Cyt_B5-like_heme/steroid-bd"/>
</dbReference>
<dbReference type="EMBL" id="JNBR01000031">
    <property type="protein sequence ID" value="OQS00459.1"/>
    <property type="molecule type" value="Genomic_DNA"/>
</dbReference>
<dbReference type="PROSITE" id="PS50181">
    <property type="entry name" value="FBOX"/>
    <property type="match status" value="1"/>
</dbReference>
<evidence type="ECO:0000256" key="1">
    <source>
        <dbReference type="ARBA" id="ARBA00022617"/>
    </source>
</evidence>
<feature type="domain" description="F-box" evidence="6">
    <location>
        <begin position="85"/>
        <end position="133"/>
    </location>
</feature>
<dbReference type="GO" id="GO:0020037">
    <property type="term" value="F:heme binding"/>
    <property type="evidence" value="ECO:0007669"/>
    <property type="project" value="UniProtKB-UniRule"/>
</dbReference>
<dbReference type="OrthoDB" id="260519at2759"/>
<dbReference type="PANTHER" id="PTHR19359">
    <property type="entry name" value="CYTOCHROME B5"/>
    <property type="match status" value="1"/>
</dbReference>
<dbReference type="SUPFAM" id="SSF81383">
    <property type="entry name" value="F-box domain"/>
    <property type="match status" value="1"/>
</dbReference>
<keyword evidence="2 5" id="KW-0479">Metal-binding</keyword>
<evidence type="ECO:0000256" key="2">
    <source>
        <dbReference type="ARBA" id="ARBA00022723"/>
    </source>
</evidence>
<dbReference type="GO" id="GO:0046872">
    <property type="term" value="F:metal ion binding"/>
    <property type="evidence" value="ECO:0007669"/>
    <property type="project" value="UniProtKB-UniRule"/>
</dbReference>
<organism evidence="8 9">
    <name type="scientific">Achlya hypogyna</name>
    <name type="common">Oomycete</name>
    <name type="synonym">Protoachlya hypogyna</name>
    <dbReference type="NCBI Taxonomy" id="1202772"/>
    <lineage>
        <taxon>Eukaryota</taxon>
        <taxon>Sar</taxon>
        <taxon>Stramenopiles</taxon>
        <taxon>Oomycota</taxon>
        <taxon>Saprolegniomycetes</taxon>
        <taxon>Saprolegniales</taxon>
        <taxon>Achlyaceae</taxon>
        <taxon>Achlya</taxon>
    </lineage>
</organism>
<dbReference type="Proteomes" id="UP000243579">
    <property type="component" value="Unassembled WGS sequence"/>
</dbReference>
<dbReference type="InterPro" id="IPR018506">
    <property type="entry name" value="Cyt_B5_heme-BS"/>
</dbReference>
<name>A0A1V9ZR53_ACHHY</name>
<reference evidence="8 9" key="1">
    <citation type="journal article" date="2014" name="Genome Biol. Evol.">
        <title>The secreted proteins of Achlya hypogyna and Thraustotheca clavata identify the ancestral oomycete secretome and reveal gene acquisitions by horizontal gene transfer.</title>
        <authorList>
            <person name="Misner I."/>
            <person name="Blouin N."/>
            <person name="Leonard G."/>
            <person name="Richards T.A."/>
            <person name="Lane C.E."/>
        </authorList>
    </citation>
    <scope>NUCLEOTIDE SEQUENCE [LARGE SCALE GENOMIC DNA]</scope>
    <source>
        <strain evidence="8 9">ATCC 48635</strain>
    </source>
</reference>
<protein>
    <submittedName>
        <fullName evidence="8">Cytochrome b5 reductase with F-box domain</fullName>
    </submittedName>
</protein>
<evidence type="ECO:0000256" key="5">
    <source>
        <dbReference type="RuleBase" id="RU362121"/>
    </source>
</evidence>
<comment type="caution">
    <text evidence="8">The sequence shown here is derived from an EMBL/GenBank/DDBJ whole genome shotgun (WGS) entry which is preliminary data.</text>
</comment>
<dbReference type="InterPro" id="IPR050668">
    <property type="entry name" value="Cytochrome_b5"/>
</dbReference>
<dbReference type="Gene3D" id="1.20.1280.50">
    <property type="match status" value="1"/>
</dbReference>
<keyword evidence="3 5" id="KW-0408">Iron</keyword>
<dbReference type="STRING" id="1202772.A0A1V9ZR53"/>
<dbReference type="GO" id="GO:0016020">
    <property type="term" value="C:membrane"/>
    <property type="evidence" value="ECO:0007669"/>
    <property type="project" value="TreeGrafter"/>
</dbReference>
<keyword evidence="9" id="KW-1185">Reference proteome</keyword>
<keyword evidence="1 5" id="KW-0349">Heme</keyword>
<sequence length="271" mass="30807">MIQQYDAVAPCEYCLEETATASDMSTTFFMASCLFLFGFLCSSMRDKTANDTQLSPFMRPRRRPLVLAPRSAPPVASSALVAQQYGALVDLPLTVVHEILLYLDASDLVPCTMLNTTWRHLLCDNDAMLWAQVFKRDFGEDGRRFNAPCGLSWHEYYFQHRHTRPLERIKLLEPRQCVAVEGHVYDVTDFLYEHPGGHRVIADVLGTDATAVWLEFEHSDGAKRAMAQLLVPDDICPAFPLPGNFERIASQRHTFFQRWLRKVVPSIRAAP</sequence>
<dbReference type="SMART" id="SM01117">
    <property type="entry name" value="Cyt-b5"/>
    <property type="match status" value="1"/>
</dbReference>
<dbReference type="PROSITE" id="PS00191">
    <property type="entry name" value="CYTOCHROME_B5_1"/>
    <property type="match status" value="1"/>
</dbReference>
<dbReference type="SUPFAM" id="SSF55856">
    <property type="entry name" value="Cytochrome b5-like heme/steroid binding domain"/>
    <property type="match status" value="1"/>
</dbReference>
<evidence type="ECO:0000259" key="6">
    <source>
        <dbReference type="PROSITE" id="PS50181"/>
    </source>
</evidence>
<dbReference type="InterPro" id="IPR036047">
    <property type="entry name" value="F-box-like_dom_sf"/>
</dbReference>
<proteinExistence type="inferred from homology"/>
<dbReference type="PROSITE" id="PS50255">
    <property type="entry name" value="CYTOCHROME_B5_2"/>
    <property type="match status" value="1"/>
</dbReference>
<dbReference type="Gene3D" id="3.10.120.10">
    <property type="entry name" value="Cytochrome b5-like heme/steroid binding domain"/>
    <property type="match status" value="1"/>
</dbReference>
<accession>A0A1V9ZR53</accession>
<evidence type="ECO:0000256" key="4">
    <source>
        <dbReference type="ARBA" id="ARBA00038168"/>
    </source>
</evidence>
<dbReference type="InterPro" id="IPR036400">
    <property type="entry name" value="Cyt_B5-like_heme/steroid_sf"/>
</dbReference>
<dbReference type="InterPro" id="IPR001810">
    <property type="entry name" value="F-box_dom"/>
</dbReference>
<dbReference type="PANTHER" id="PTHR19359:SF25">
    <property type="entry name" value="CYTOCHROME B5 HEME-BINDING DOMAIN-CONTAINING PROTEIN"/>
    <property type="match status" value="1"/>
</dbReference>
<evidence type="ECO:0000259" key="7">
    <source>
        <dbReference type="PROSITE" id="PS50255"/>
    </source>
</evidence>
<evidence type="ECO:0000313" key="8">
    <source>
        <dbReference type="EMBL" id="OQS00459.1"/>
    </source>
</evidence>
<evidence type="ECO:0000313" key="9">
    <source>
        <dbReference type="Proteomes" id="UP000243579"/>
    </source>
</evidence>
<evidence type="ECO:0000256" key="3">
    <source>
        <dbReference type="ARBA" id="ARBA00023004"/>
    </source>
</evidence>
<feature type="domain" description="Cytochrome b5 heme-binding" evidence="7">
    <location>
        <begin position="178"/>
        <end position="231"/>
    </location>
</feature>
<dbReference type="Pfam" id="PF00173">
    <property type="entry name" value="Cyt-b5"/>
    <property type="match status" value="1"/>
</dbReference>